<evidence type="ECO:0000256" key="4">
    <source>
        <dbReference type="SAM" id="Coils"/>
    </source>
</evidence>
<dbReference type="Pfam" id="PF00672">
    <property type="entry name" value="HAMP"/>
    <property type="match status" value="1"/>
</dbReference>
<evidence type="ECO:0000256" key="2">
    <source>
        <dbReference type="ARBA" id="ARBA00022553"/>
    </source>
</evidence>
<dbReference type="Gene3D" id="3.30.450.20">
    <property type="entry name" value="PAS domain"/>
    <property type="match status" value="1"/>
</dbReference>
<comment type="caution">
    <text evidence="7">The sequence shown here is derived from an EMBL/GenBank/DDBJ whole genome shotgun (WGS) entry which is preliminary data.</text>
</comment>
<feature type="transmembrane region" description="Helical" evidence="5">
    <location>
        <begin position="291"/>
        <end position="313"/>
    </location>
</feature>
<dbReference type="SUPFAM" id="SSF158472">
    <property type="entry name" value="HAMP domain-like"/>
    <property type="match status" value="1"/>
</dbReference>
<keyword evidence="5" id="KW-0472">Membrane</keyword>
<dbReference type="GO" id="GO:0000155">
    <property type="term" value="F:phosphorelay sensor kinase activity"/>
    <property type="evidence" value="ECO:0007669"/>
    <property type="project" value="InterPro"/>
</dbReference>
<organism evidence="7 8">
    <name type="scientific">Candidatus Limivivens intestinipullorum</name>
    <dbReference type="NCBI Taxonomy" id="2840858"/>
    <lineage>
        <taxon>Bacteria</taxon>
        <taxon>Bacillati</taxon>
        <taxon>Bacillota</taxon>
        <taxon>Clostridia</taxon>
        <taxon>Lachnospirales</taxon>
        <taxon>Lachnospiraceae</taxon>
        <taxon>Lachnospiraceae incertae sedis</taxon>
        <taxon>Candidatus Limivivens</taxon>
    </lineage>
</organism>
<evidence type="ECO:0000313" key="8">
    <source>
        <dbReference type="Proteomes" id="UP000823935"/>
    </source>
</evidence>
<dbReference type="PANTHER" id="PTHR34220:SF7">
    <property type="entry name" value="SENSOR HISTIDINE KINASE YPDA"/>
    <property type="match status" value="1"/>
</dbReference>
<evidence type="ECO:0000259" key="6">
    <source>
        <dbReference type="PROSITE" id="PS50885"/>
    </source>
</evidence>
<evidence type="ECO:0000313" key="7">
    <source>
        <dbReference type="EMBL" id="HIS30210.1"/>
    </source>
</evidence>
<name>A0A9D1EQP3_9FIRM</name>
<dbReference type="Gene3D" id="3.30.565.10">
    <property type="entry name" value="Histidine kinase-like ATPase, C-terminal domain"/>
    <property type="match status" value="1"/>
</dbReference>
<dbReference type="Proteomes" id="UP000823935">
    <property type="component" value="Unassembled WGS sequence"/>
</dbReference>
<protein>
    <submittedName>
        <fullName evidence="7">Histidine kinase</fullName>
    </submittedName>
</protein>
<dbReference type="SUPFAM" id="SSF55874">
    <property type="entry name" value="ATPase domain of HSP90 chaperone/DNA topoisomerase II/histidine kinase"/>
    <property type="match status" value="1"/>
</dbReference>
<reference evidence="7" key="2">
    <citation type="journal article" date="2021" name="PeerJ">
        <title>Extensive microbial diversity within the chicken gut microbiome revealed by metagenomics and culture.</title>
        <authorList>
            <person name="Gilroy R."/>
            <person name="Ravi A."/>
            <person name="Getino M."/>
            <person name="Pursley I."/>
            <person name="Horton D.L."/>
            <person name="Alikhan N.F."/>
            <person name="Baker D."/>
            <person name="Gharbi K."/>
            <person name="Hall N."/>
            <person name="Watson M."/>
            <person name="Adriaenssens E.M."/>
            <person name="Foster-Nyarko E."/>
            <person name="Jarju S."/>
            <person name="Secka A."/>
            <person name="Antonio M."/>
            <person name="Oren A."/>
            <person name="Chaudhuri R.R."/>
            <person name="La Ragione R."/>
            <person name="Hildebrand F."/>
            <person name="Pallen M.J."/>
        </authorList>
    </citation>
    <scope>NUCLEOTIDE SEQUENCE</scope>
    <source>
        <strain evidence="7">CHK190-19873</strain>
    </source>
</reference>
<dbReference type="AlphaFoldDB" id="A0A9D1EQP3"/>
<proteinExistence type="predicted"/>
<keyword evidence="5" id="KW-1133">Transmembrane helix</keyword>
<feature type="domain" description="HAMP" evidence="6">
    <location>
        <begin position="315"/>
        <end position="367"/>
    </location>
</feature>
<gene>
    <name evidence="7" type="ORF">IAB44_01460</name>
</gene>
<dbReference type="PANTHER" id="PTHR34220">
    <property type="entry name" value="SENSOR HISTIDINE KINASE YPDA"/>
    <property type="match status" value="1"/>
</dbReference>
<feature type="coiled-coil region" evidence="4">
    <location>
        <begin position="355"/>
        <end position="389"/>
    </location>
</feature>
<dbReference type="GO" id="GO:0016020">
    <property type="term" value="C:membrane"/>
    <property type="evidence" value="ECO:0007669"/>
    <property type="project" value="UniProtKB-SubCell"/>
</dbReference>
<reference evidence="7" key="1">
    <citation type="submission" date="2020-10" db="EMBL/GenBank/DDBJ databases">
        <authorList>
            <person name="Gilroy R."/>
        </authorList>
    </citation>
    <scope>NUCLEOTIDE SEQUENCE</scope>
    <source>
        <strain evidence="7">CHK190-19873</strain>
    </source>
</reference>
<dbReference type="InterPro" id="IPR050640">
    <property type="entry name" value="Bact_2-comp_sensor_kinase"/>
</dbReference>
<dbReference type="Pfam" id="PF06580">
    <property type="entry name" value="His_kinase"/>
    <property type="match status" value="1"/>
</dbReference>
<dbReference type="EMBL" id="DVIQ01000007">
    <property type="protein sequence ID" value="HIS30210.1"/>
    <property type="molecule type" value="Genomic_DNA"/>
</dbReference>
<feature type="transmembrane region" description="Helical" evidence="5">
    <location>
        <begin position="7"/>
        <end position="29"/>
    </location>
</feature>
<keyword evidence="2" id="KW-0597">Phosphoprotein</keyword>
<dbReference type="CDD" id="cd06225">
    <property type="entry name" value="HAMP"/>
    <property type="match status" value="1"/>
</dbReference>
<keyword evidence="7" id="KW-0418">Kinase</keyword>
<evidence type="ECO:0000256" key="5">
    <source>
        <dbReference type="SAM" id="Phobius"/>
    </source>
</evidence>
<evidence type="ECO:0000256" key="3">
    <source>
        <dbReference type="ARBA" id="ARBA00022679"/>
    </source>
</evidence>
<dbReference type="InterPro" id="IPR010559">
    <property type="entry name" value="Sig_transdc_His_kin_internal"/>
</dbReference>
<accession>A0A9D1EQP3</accession>
<dbReference type="SMART" id="SM00304">
    <property type="entry name" value="HAMP"/>
    <property type="match status" value="1"/>
</dbReference>
<dbReference type="InterPro" id="IPR036890">
    <property type="entry name" value="HATPase_C_sf"/>
</dbReference>
<evidence type="ECO:0000256" key="1">
    <source>
        <dbReference type="ARBA" id="ARBA00004370"/>
    </source>
</evidence>
<dbReference type="Gene3D" id="6.10.340.10">
    <property type="match status" value="1"/>
</dbReference>
<keyword evidence="4" id="KW-0175">Coiled coil</keyword>
<keyword evidence="5" id="KW-0812">Transmembrane</keyword>
<dbReference type="CDD" id="cd18774">
    <property type="entry name" value="PDC2_HK_sensor"/>
    <property type="match status" value="1"/>
</dbReference>
<dbReference type="PROSITE" id="PS50885">
    <property type="entry name" value="HAMP"/>
    <property type="match status" value="1"/>
</dbReference>
<comment type="subcellular location">
    <subcellularLocation>
        <location evidence="1">Membrane</location>
    </subcellularLocation>
</comment>
<keyword evidence="3" id="KW-0808">Transferase</keyword>
<dbReference type="InterPro" id="IPR003660">
    <property type="entry name" value="HAMP_dom"/>
</dbReference>
<sequence length="600" mass="69180">MKKLQTQLFFCFFSVSLLVMVSLLLTFYLHIRRQAEEDLAYAHQEIVEHTATSIDSMTNMLLFALSDGPFQRQFKEVLNEDMDKDPYEELQFQKEVAEMFANYSDTYQNLQVSYYVTLYGFNGFRYCSMDHFDFQEFLSSDFYAAVLAADGQAVWSNTAEDPYLPTSTKNVFAVGRAIKSGKNYTASGVLAVIIDEDSLFRIYRSNTDREKSRFFIVSDDGKIMSSEEKENIGTVWDAPIDLFSEKDQSLQTVANENGTDILYSLHRLSSSGWWLVEAFPFNLFRLSGGRFFQAMGLGVLLCFSFSIGLSWFLSRKISLPIKRLNAGMDQIAKGHFDQDLPDYSIEEFNTLIHGFNRMSENIQQLIAKVQQTEEEKNAATIRLLQLQISPHFIYNTLNSIRCMILMGENKDAAQIMVRVILMMRSVLATDKFFITLQDELQNVENYLEIEKSIYYNELTWEWNIAPNARRIAVPRLILQPLVENSIFHGIMPYNIRGKIWIRAWCDDSLLHIIIEDNGKLDSRKRAELAEKLAQGFEFPDSSRPHIGLYNTNKRIRCIYGPEYGIALLPDSEKTAFHLWFPAIADHVPEILYSGIARMNK</sequence>